<dbReference type="OrthoDB" id="75900at2759"/>
<evidence type="ECO:0000256" key="1">
    <source>
        <dbReference type="SAM" id="Coils"/>
    </source>
</evidence>
<protein>
    <submittedName>
        <fullName evidence="2">Uncharacterized protein</fullName>
    </submittedName>
</protein>
<dbReference type="RefSeq" id="XP_012195979.1">
    <property type="nucleotide sequence ID" value="XM_012340589.1"/>
</dbReference>
<dbReference type="AlphaFoldDB" id="A0A067D2I5"/>
<reference evidence="2 3" key="1">
    <citation type="journal article" date="2013" name="PLoS Genet.">
        <title>Distinctive expansion of potential virulence genes in the genome of the oomycete fish pathogen Saprolegnia parasitica.</title>
        <authorList>
            <person name="Jiang R.H."/>
            <person name="de Bruijn I."/>
            <person name="Haas B.J."/>
            <person name="Belmonte R."/>
            <person name="Lobach L."/>
            <person name="Christie J."/>
            <person name="van den Ackerveken G."/>
            <person name="Bottin A."/>
            <person name="Bulone V."/>
            <person name="Diaz-Moreno S.M."/>
            <person name="Dumas B."/>
            <person name="Fan L."/>
            <person name="Gaulin E."/>
            <person name="Govers F."/>
            <person name="Grenville-Briggs L.J."/>
            <person name="Horner N.R."/>
            <person name="Levin J.Z."/>
            <person name="Mammella M."/>
            <person name="Meijer H.J."/>
            <person name="Morris P."/>
            <person name="Nusbaum C."/>
            <person name="Oome S."/>
            <person name="Phillips A.J."/>
            <person name="van Rooyen D."/>
            <person name="Rzeszutek E."/>
            <person name="Saraiva M."/>
            <person name="Secombes C.J."/>
            <person name="Seidl M.F."/>
            <person name="Snel B."/>
            <person name="Stassen J.H."/>
            <person name="Sykes S."/>
            <person name="Tripathy S."/>
            <person name="van den Berg H."/>
            <person name="Vega-Arreguin J.C."/>
            <person name="Wawra S."/>
            <person name="Young S.K."/>
            <person name="Zeng Q."/>
            <person name="Dieguez-Uribeondo J."/>
            <person name="Russ C."/>
            <person name="Tyler B.M."/>
            <person name="van West P."/>
        </authorList>
    </citation>
    <scope>NUCLEOTIDE SEQUENCE [LARGE SCALE GENOMIC DNA]</scope>
    <source>
        <strain evidence="2 3">CBS 223.65</strain>
    </source>
</reference>
<dbReference type="VEuPathDB" id="FungiDB:SPRG_02032"/>
<sequence>MTFETTANNIAHETVLSIDHLLTREVHARTHRAKMEQYIRKLEHENATWRDKFKAEVIKTMDATALREAHATAQSTIQELRDALRAAEARNLELEAQVQALTATATELSLNARDMAVRVLDETRLSNNELEVRLVQEQITSAELREVVTQCTEKIADLTSANILLIKKEVEEIKAPEPPEGMSFRAKEAPPLRFKITTSIDYLDVVPWQQYARHFQALVAGSDGVTSSIPALTVPTVFSAQFWSQQSTPAVHDRWLDQVTAFGVADAGLQRFDIDQVLGLIHDIWVDRAVYTLQTNTLRVPRQSFPTFVQHFFSSGKYQCFPKPRCYCEGRYKTYAESKAQLYLFVLGIAEYRESSARIHIMGCIMGLSNLRCYSPRMADSLLALLVGLIPLPTLAGTLALHAHKPLQFGSNVVIMALNNAFPLLKDPNDVPNYIDRVVIAPETQAIMREMLHDQDTDVAEAALGTARSVSSSRPSSRHLPRSKRWTMLTLEGVLGIAMHVWNTQAARDLETITAKLKRDTPIDGVEYSEFKALVTKYFPYEFVEQDVLELYQKAHEFELNAERAKYLPNVKLESLARMLCAKGVPNLSARTKKGHH</sequence>
<keyword evidence="1" id="KW-0175">Coiled coil</keyword>
<evidence type="ECO:0000313" key="3">
    <source>
        <dbReference type="Proteomes" id="UP000030745"/>
    </source>
</evidence>
<proteinExistence type="predicted"/>
<dbReference type="KEGG" id="spar:SPRG_02032"/>
<accession>A0A067D2I5</accession>
<name>A0A067D2I5_SAPPC</name>
<dbReference type="Proteomes" id="UP000030745">
    <property type="component" value="Unassembled WGS sequence"/>
</dbReference>
<gene>
    <name evidence="2" type="ORF">SPRG_02032</name>
</gene>
<organism evidence="2 3">
    <name type="scientific">Saprolegnia parasitica (strain CBS 223.65)</name>
    <dbReference type="NCBI Taxonomy" id="695850"/>
    <lineage>
        <taxon>Eukaryota</taxon>
        <taxon>Sar</taxon>
        <taxon>Stramenopiles</taxon>
        <taxon>Oomycota</taxon>
        <taxon>Saprolegniomycetes</taxon>
        <taxon>Saprolegniales</taxon>
        <taxon>Saprolegniaceae</taxon>
        <taxon>Saprolegnia</taxon>
    </lineage>
</organism>
<dbReference type="OMA" id="RTHRAKM"/>
<dbReference type="EMBL" id="KK583193">
    <property type="protein sequence ID" value="KDO33222.1"/>
    <property type="molecule type" value="Genomic_DNA"/>
</dbReference>
<dbReference type="GeneID" id="24124601"/>
<evidence type="ECO:0000313" key="2">
    <source>
        <dbReference type="EMBL" id="KDO33222.1"/>
    </source>
</evidence>
<feature type="coiled-coil region" evidence="1">
    <location>
        <begin position="32"/>
        <end position="111"/>
    </location>
</feature>
<keyword evidence="3" id="KW-1185">Reference proteome</keyword>